<dbReference type="RefSeq" id="WP_219588384.1">
    <property type="nucleotide sequence ID" value="NZ_LOMZ01000001.1"/>
</dbReference>
<protein>
    <recommendedName>
        <fullName evidence="2">Excalibur calcium-binding domain-containing protein</fullName>
    </recommendedName>
</protein>
<dbReference type="Proteomes" id="UP000234632">
    <property type="component" value="Unassembled WGS sequence"/>
</dbReference>
<feature type="domain" description="Excalibur calcium-binding" evidence="2">
    <location>
        <begin position="28"/>
        <end position="64"/>
    </location>
</feature>
<evidence type="ECO:0000313" key="3">
    <source>
        <dbReference type="EMBL" id="PLC11295.1"/>
    </source>
</evidence>
<dbReference type="InterPro" id="IPR008613">
    <property type="entry name" value="Excalibur_Ca-bd_domain"/>
</dbReference>
<feature type="signal peptide" evidence="1">
    <location>
        <begin position="1"/>
        <end position="26"/>
    </location>
</feature>
<comment type="caution">
    <text evidence="3">The sequence shown here is derived from an EMBL/GenBank/DDBJ whole genome shotgun (WGS) entry which is preliminary data.</text>
</comment>
<evidence type="ECO:0000256" key="1">
    <source>
        <dbReference type="SAM" id="SignalP"/>
    </source>
</evidence>
<evidence type="ECO:0000313" key="4">
    <source>
        <dbReference type="Proteomes" id="UP000234632"/>
    </source>
</evidence>
<dbReference type="Pfam" id="PF05901">
    <property type="entry name" value="Excalibur"/>
    <property type="match status" value="2"/>
</dbReference>
<evidence type="ECO:0000259" key="2">
    <source>
        <dbReference type="SMART" id="SM00894"/>
    </source>
</evidence>
<sequence length="211" mass="21240">MKKTAAALAALAAAGFTGLSMAPASAQMFQNCTAANNAGYYNIPATSEAYSPDLDGNSDGVACEGGGTSVYLYPQPDAPVAPNPVNGVQNDVIQDSGVFDNCTEARAAGRTNIPSWDPAYGLHLDADRDGYGCDADGTDDGVQQHEIIDWVPESWNDGGSGYDQVSQVPVGGADTGAEGGSAVPGLALAGGLTLATAAGATVAVRRRAARA</sequence>
<gene>
    <name evidence="3" type="ORF">AUQ48_02330</name>
</gene>
<feature type="chain" id="PRO_5014665609" description="Excalibur calcium-binding domain-containing protein" evidence="1">
    <location>
        <begin position="27"/>
        <end position="211"/>
    </location>
</feature>
<proteinExistence type="predicted"/>
<dbReference type="AlphaFoldDB" id="A0A2N4SZ89"/>
<reference evidence="3 4" key="1">
    <citation type="submission" date="2015-12" db="EMBL/GenBank/DDBJ databases">
        <authorList>
            <person name="Shamseldin A."/>
            <person name="Moawad H."/>
            <person name="Abd El-Rahim W.M."/>
            <person name="Sadowsky M.J."/>
        </authorList>
    </citation>
    <scope>NUCLEOTIDE SEQUENCE [LARGE SCALE GENOMIC DNA]</scope>
    <source>
        <strain evidence="3 4">S43</strain>
    </source>
</reference>
<accession>A0A2N4SZ89</accession>
<dbReference type="SMART" id="SM00894">
    <property type="entry name" value="Excalibur"/>
    <property type="match status" value="2"/>
</dbReference>
<name>A0A2N4SZ89_9MICC</name>
<organism evidence="3 4">
    <name type="scientific">Kocuria flava</name>
    <dbReference type="NCBI Taxonomy" id="446860"/>
    <lineage>
        <taxon>Bacteria</taxon>
        <taxon>Bacillati</taxon>
        <taxon>Actinomycetota</taxon>
        <taxon>Actinomycetes</taxon>
        <taxon>Micrococcales</taxon>
        <taxon>Micrococcaceae</taxon>
        <taxon>Kocuria</taxon>
    </lineage>
</organism>
<dbReference type="EMBL" id="LOMZ01000001">
    <property type="protein sequence ID" value="PLC11295.1"/>
    <property type="molecule type" value="Genomic_DNA"/>
</dbReference>
<keyword evidence="1" id="KW-0732">Signal</keyword>
<feature type="domain" description="Excalibur calcium-binding" evidence="2">
    <location>
        <begin position="98"/>
        <end position="134"/>
    </location>
</feature>